<accession>A0ABU3B2P7</accession>
<dbReference type="EMBL" id="JAVRFH010000318">
    <property type="protein sequence ID" value="MDT0616719.1"/>
    <property type="molecule type" value="Genomic_DNA"/>
</dbReference>
<keyword evidence="2" id="KW-1185">Reference proteome</keyword>
<dbReference type="GO" id="GO:0004601">
    <property type="term" value="F:peroxidase activity"/>
    <property type="evidence" value="ECO:0007669"/>
    <property type="project" value="UniProtKB-KW"/>
</dbReference>
<proteinExistence type="predicted"/>
<comment type="caution">
    <text evidence="1">The sequence shown here is derived from an EMBL/GenBank/DDBJ whole genome shotgun (WGS) entry which is preliminary data.</text>
</comment>
<keyword evidence="1" id="KW-0560">Oxidoreductase</keyword>
<name>A0ABU3B2P7_9ACTN</name>
<sequence length="108" mass="11910">MRLFLKTTELIDRRIGWDKLPPVLGVAVLVGIRDALREHNLYDTCQGAPPEADPLPPSDYLTVRTANGSYNDLSAPSMGMANTRFGRNVPLAEGHAEQLPDLMDPNPR</sequence>
<dbReference type="SUPFAM" id="SSF48113">
    <property type="entry name" value="Heme-dependent peroxidases"/>
    <property type="match status" value="1"/>
</dbReference>
<dbReference type="Proteomes" id="UP001180724">
    <property type="component" value="Unassembled WGS sequence"/>
</dbReference>
<gene>
    <name evidence="1" type="ORF">RM812_42335</name>
</gene>
<dbReference type="InterPro" id="IPR037120">
    <property type="entry name" value="Haem_peroxidase_sf_animal"/>
</dbReference>
<keyword evidence="1" id="KW-0575">Peroxidase</keyword>
<dbReference type="InterPro" id="IPR010255">
    <property type="entry name" value="Haem_peroxidase_sf"/>
</dbReference>
<reference evidence="1" key="1">
    <citation type="submission" date="2024-05" db="EMBL/GenBank/DDBJ databases">
        <title>30 novel species of actinomycetes from the DSMZ collection.</title>
        <authorList>
            <person name="Nouioui I."/>
        </authorList>
    </citation>
    <scope>NUCLEOTIDE SEQUENCE</scope>
    <source>
        <strain evidence="1">DSM 40712</strain>
    </source>
</reference>
<dbReference type="Gene3D" id="1.10.640.10">
    <property type="entry name" value="Haem peroxidase domain superfamily, animal type"/>
    <property type="match status" value="1"/>
</dbReference>
<evidence type="ECO:0000313" key="1">
    <source>
        <dbReference type="EMBL" id="MDT0616719.1"/>
    </source>
</evidence>
<feature type="non-terminal residue" evidence="1">
    <location>
        <position position="108"/>
    </location>
</feature>
<organism evidence="1 2">
    <name type="scientific">Streptomyces lancefieldiae</name>
    <dbReference type="NCBI Taxonomy" id="3075520"/>
    <lineage>
        <taxon>Bacteria</taxon>
        <taxon>Bacillati</taxon>
        <taxon>Actinomycetota</taxon>
        <taxon>Actinomycetes</taxon>
        <taxon>Kitasatosporales</taxon>
        <taxon>Streptomycetaceae</taxon>
        <taxon>Streptomyces</taxon>
    </lineage>
</organism>
<protein>
    <submittedName>
        <fullName evidence="1">Heme peroxidase</fullName>
    </submittedName>
</protein>
<evidence type="ECO:0000313" key="2">
    <source>
        <dbReference type="Proteomes" id="UP001180724"/>
    </source>
</evidence>